<evidence type="ECO:0000313" key="2">
    <source>
        <dbReference type="Proteomes" id="UP000094569"/>
    </source>
</evidence>
<comment type="caution">
    <text evidence="1">The sequence shown here is derived from an EMBL/GenBank/DDBJ whole genome shotgun (WGS) entry which is preliminary data.</text>
</comment>
<dbReference type="OrthoDB" id="4509952at2759"/>
<accession>A0A1E3BH53</accession>
<protein>
    <submittedName>
        <fullName evidence="1">Uncharacterized protein</fullName>
    </submittedName>
</protein>
<name>A0A1E3BH53_ASPCR</name>
<gene>
    <name evidence="1" type="ORF">SI65_03337</name>
</gene>
<organism evidence="1 2">
    <name type="scientific">Aspergillus cristatus</name>
    <name type="common">Chinese Fuzhuan brick tea-fermentation fungus</name>
    <name type="synonym">Eurotium cristatum</name>
    <dbReference type="NCBI Taxonomy" id="573508"/>
    <lineage>
        <taxon>Eukaryota</taxon>
        <taxon>Fungi</taxon>
        <taxon>Dikarya</taxon>
        <taxon>Ascomycota</taxon>
        <taxon>Pezizomycotina</taxon>
        <taxon>Eurotiomycetes</taxon>
        <taxon>Eurotiomycetidae</taxon>
        <taxon>Eurotiales</taxon>
        <taxon>Aspergillaceae</taxon>
        <taxon>Aspergillus</taxon>
        <taxon>Aspergillus subgen. Aspergillus</taxon>
    </lineage>
</organism>
<dbReference type="STRING" id="573508.A0A1E3BH53"/>
<dbReference type="Proteomes" id="UP000094569">
    <property type="component" value="Unassembled WGS sequence"/>
</dbReference>
<proteinExistence type="predicted"/>
<dbReference type="VEuPathDB" id="FungiDB:SI65_03337"/>
<evidence type="ECO:0000313" key="1">
    <source>
        <dbReference type="EMBL" id="ODM20284.1"/>
    </source>
</evidence>
<sequence length="130" mass="14190">MPVTGGASSGSHWDDIQPGRNVTITFRAYERGEWRKLDTVSVNASDPREAQKLADHYARAEGQNAQFYNCALRKVSVNQCVRAVIDDGTFTILMSLGRELAVTQQLVASVARLFKGVIANTASAMDDKVS</sequence>
<dbReference type="EMBL" id="JXNT01000003">
    <property type="protein sequence ID" value="ODM20284.1"/>
    <property type="molecule type" value="Genomic_DNA"/>
</dbReference>
<keyword evidence="2" id="KW-1185">Reference proteome</keyword>
<dbReference type="AlphaFoldDB" id="A0A1E3BH53"/>
<reference evidence="1 2" key="1">
    <citation type="journal article" date="2016" name="BMC Genomics">
        <title>Comparative genomic and transcriptomic analyses of the Fuzhuan brick tea-fermentation fungus Aspergillus cristatus.</title>
        <authorList>
            <person name="Ge Y."/>
            <person name="Wang Y."/>
            <person name="Liu Y."/>
            <person name="Tan Y."/>
            <person name="Ren X."/>
            <person name="Zhang X."/>
            <person name="Hyde K.D."/>
            <person name="Liu Y."/>
            <person name="Liu Z."/>
        </authorList>
    </citation>
    <scope>NUCLEOTIDE SEQUENCE [LARGE SCALE GENOMIC DNA]</scope>
    <source>
        <strain evidence="1 2">GZAAS20.1005</strain>
    </source>
</reference>